<protein>
    <recommendedName>
        <fullName evidence="4">Type III restriction enzyme</fullName>
    </recommendedName>
</protein>
<reference evidence="2 3" key="1">
    <citation type="submission" date="2018-03" db="EMBL/GenBank/DDBJ databases">
        <title>Genomic Encyclopedia of Archaeal and Bacterial Type Strains, Phase II (KMG-II): from individual species to whole genera.</title>
        <authorList>
            <person name="Goeker M."/>
        </authorList>
    </citation>
    <scope>NUCLEOTIDE SEQUENCE [LARGE SCALE GENOMIC DNA]</scope>
    <source>
        <strain evidence="2 3">DSM 100065</strain>
    </source>
</reference>
<feature type="region of interest" description="Disordered" evidence="1">
    <location>
        <begin position="1"/>
        <end position="21"/>
    </location>
</feature>
<dbReference type="Gene3D" id="3.40.50.300">
    <property type="entry name" value="P-loop containing nucleotide triphosphate hydrolases"/>
    <property type="match status" value="1"/>
</dbReference>
<dbReference type="OrthoDB" id="9804145at2"/>
<sequence>MDQDTRVVPVSETSWQKPEHESGLLKNALTLDIPDEPGDFSTTMVRDAALDFVDVCDQSDEYCQQQDIDPVVPLLVAQIPNKQAGEKDTEKGRKDEDELIHLVLETIRKHRPDMPAGSVAHVLGDRATIEIGAYEIPKVAPQDVQHDHRIRVLLAKDAVSTGWDCPRAEVLVSLRPAKDDTYVTQLLGRIVRTPLAQQTSVEQLNIASCYLPYFDKQTAKIVAEELMGMREPRSGERGASVAKVMLQPVTLTRNPDVPTEVYQLIEGLPSFAKPAAAPRPIKRILKAAQALAQDELVPYADKIAHDAMFDVLDAITEDHVDAVEDQAKKIMTADIRRILVERGEDEATASTATRAADAATVDDALRHLRRLITASVVNRYLTKNMQAAIVEADSFNDLATIDITAVRARVAALAFIDSDVQKPVEDAADSLTRYWLTTNAKAIASLPDSRRPTYEAIQDMAREPEQVTIEIKTDEQVDSVDTDGNWLPTEKKHLLSTTEGHYPLEPKMAKNRWERATITQEHSAGTLAGWYRNPSAGKNSLRIAHRSGEVWKSVQPDFAFFHNKNGNLLPTIVDPHGAHLGDSAPKLKALTEYADEHGEKFDRIVAVGLEKDNTLYRLDLKDPKIRRAVYESPADTDSIKKLYDRHGEKYTTIPADL</sequence>
<proteinExistence type="predicted"/>
<evidence type="ECO:0000313" key="3">
    <source>
        <dbReference type="Proteomes" id="UP000237752"/>
    </source>
</evidence>
<name>A0A2T0ZEP5_9ACTN</name>
<dbReference type="InterPro" id="IPR027417">
    <property type="entry name" value="P-loop_NTPase"/>
</dbReference>
<keyword evidence="3" id="KW-1185">Reference proteome</keyword>
<dbReference type="Proteomes" id="UP000237752">
    <property type="component" value="Unassembled WGS sequence"/>
</dbReference>
<dbReference type="AlphaFoldDB" id="A0A2T0ZEP5"/>
<evidence type="ECO:0000313" key="2">
    <source>
        <dbReference type="EMBL" id="PRZ34781.1"/>
    </source>
</evidence>
<comment type="caution">
    <text evidence="2">The sequence shown here is derived from an EMBL/GenBank/DDBJ whole genome shotgun (WGS) entry which is preliminary data.</text>
</comment>
<evidence type="ECO:0008006" key="4">
    <source>
        <dbReference type="Google" id="ProtNLM"/>
    </source>
</evidence>
<accession>A0A2T0ZEP5</accession>
<organism evidence="2 3">
    <name type="scientific">Antricoccus suffuscus</name>
    <dbReference type="NCBI Taxonomy" id="1629062"/>
    <lineage>
        <taxon>Bacteria</taxon>
        <taxon>Bacillati</taxon>
        <taxon>Actinomycetota</taxon>
        <taxon>Actinomycetes</taxon>
        <taxon>Geodermatophilales</taxon>
        <taxon>Antricoccaceae</taxon>
        <taxon>Antricoccus</taxon>
    </lineage>
</organism>
<gene>
    <name evidence="2" type="ORF">CLV47_12313</name>
</gene>
<dbReference type="EMBL" id="PVUE01000023">
    <property type="protein sequence ID" value="PRZ34781.1"/>
    <property type="molecule type" value="Genomic_DNA"/>
</dbReference>
<evidence type="ECO:0000256" key="1">
    <source>
        <dbReference type="SAM" id="MobiDB-lite"/>
    </source>
</evidence>
<dbReference type="RefSeq" id="WP_106350800.1">
    <property type="nucleotide sequence ID" value="NZ_PVUE01000023.1"/>
</dbReference>